<dbReference type="SUPFAM" id="SSF51445">
    <property type="entry name" value="(Trans)glycosidases"/>
    <property type="match status" value="1"/>
</dbReference>
<dbReference type="InterPro" id="IPR001579">
    <property type="entry name" value="Glyco_hydro_18_chit_AS"/>
</dbReference>
<dbReference type="Gene3D" id="3.20.20.80">
    <property type="entry name" value="Glycosidases"/>
    <property type="match status" value="1"/>
</dbReference>
<dbReference type="PROSITE" id="PS51910">
    <property type="entry name" value="GH18_2"/>
    <property type="match status" value="1"/>
</dbReference>
<evidence type="ECO:0000259" key="5">
    <source>
        <dbReference type="PROSITE" id="PS51910"/>
    </source>
</evidence>
<keyword evidence="1 3" id="KW-0378">Hydrolase</keyword>
<feature type="domain" description="GH18" evidence="5">
    <location>
        <begin position="41"/>
        <end position="279"/>
    </location>
</feature>
<sequence length="434" mass="49115">MVWVKGREEKHRQQRQWGCHADVSRQRGIHFHHLSFTAKSALIREYIGAEGQNETFSDVLINPDVEFHFILSFAIDNTDSPTSPTSPTDNLTPSQINSIKAKHPNVKVATSLAGDTIGDGQHVLFKPTSIDSWVGNAISSITEIVRKYNLDGIDIDYEHFKSDPDTFAECMRRLLYYLKQNEVVAFTSIVPYEDNSGTTIPQFMRYFEKQSSNYRGGKILVSFGTDGSGGLSPRNGFFTACSLLRKHGKLHDIFIWSADDSKKDNFRYEKQSQDFCSRTLLTMSTNKEAIENLDARLGELQQGMSRLVLGFVNKLHHMEETLARLFETLLSNKEGSSNNTNDHNCHSRHNRAKFKNNVEGEHQVKPINGGSGYVKPTKMKVENWTQKALVGTFMGGLNAEIADDIRMFKPQSLKEAISLARMKDEQMNLQQKLV</sequence>
<evidence type="ECO:0000256" key="1">
    <source>
        <dbReference type="ARBA" id="ARBA00022801"/>
    </source>
</evidence>
<accession>A0AAN8VKU7</accession>
<dbReference type="Proteomes" id="UP001370490">
    <property type="component" value="Unassembled WGS sequence"/>
</dbReference>
<proteinExistence type="inferred from homology"/>
<name>A0AAN8VKU7_9MAGN</name>
<keyword evidence="7" id="KW-1185">Reference proteome</keyword>
<evidence type="ECO:0000256" key="3">
    <source>
        <dbReference type="RuleBase" id="RU000489"/>
    </source>
</evidence>
<protein>
    <submittedName>
        <fullName evidence="6">Glycoside hydrolase family 18, catalytic domain</fullName>
    </submittedName>
</protein>
<gene>
    <name evidence="6" type="ORF">RJ641_032990</name>
</gene>
<dbReference type="GO" id="GO:0004553">
    <property type="term" value="F:hydrolase activity, hydrolyzing O-glycosyl compounds"/>
    <property type="evidence" value="ECO:0007669"/>
    <property type="project" value="InterPro"/>
</dbReference>
<dbReference type="EMBL" id="JBAMMX010000007">
    <property type="protein sequence ID" value="KAK6935960.1"/>
    <property type="molecule type" value="Genomic_DNA"/>
</dbReference>
<evidence type="ECO:0000313" key="6">
    <source>
        <dbReference type="EMBL" id="KAK6935960.1"/>
    </source>
</evidence>
<dbReference type="InterPro" id="IPR017853">
    <property type="entry name" value="GH"/>
</dbReference>
<evidence type="ECO:0000256" key="2">
    <source>
        <dbReference type="ARBA" id="ARBA00023295"/>
    </source>
</evidence>
<keyword evidence="2 3" id="KW-0326">Glycosidase</keyword>
<comment type="similarity">
    <text evidence="4">Belongs to the glycosyl hydrolase 18 family.</text>
</comment>
<organism evidence="6 7">
    <name type="scientific">Dillenia turbinata</name>
    <dbReference type="NCBI Taxonomy" id="194707"/>
    <lineage>
        <taxon>Eukaryota</taxon>
        <taxon>Viridiplantae</taxon>
        <taxon>Streptophyta</taxon>
        <taxon>Embryophyta</taxon>
        <taxon>Tracheophyta</taxon>
        <taxon>Spermatophyta</taxon>
        <taxon>Magnoliopsida</taxon>
        <taxon>eudicotyledons</taxon>
        <taxon>Gunneridae</taxon>
        <taxon>Pentapetalae</taxon>
        <taxon>Dilleniales</taxon>
        <taxon>Dilleniaceae</taxon>
        <taxon>Dillenia</taxon>
    </lineage>
</organism>
<comment type="caution">
    <text evidence="6">The sequence shown here is derived from an EMBL/GenBank/DDBJ whole genome shotgun (WGS) entry which is preliminary data.</text>
</comment>
<dbReference type="AlphaFoldDB" id="A0AAN8VKU7"/>
<dbReference type="GO" id="GO:0005975">
    <property type="term" value="P:carbohydrate metabolic process"/>
    <property type="evidence" value="ECO:0007669"/>
    <property type="project" value="InterPro"/>
</dbReference>
<dbReference type="PANTHER" id="PTHR46476">
    <property type="entry name" value="CHITINASE 2-LIKE"/>
    <property type="match status" value="1"/>
</dbReference>
<dbReference type="PANTHER" id="PTHR46476:SF3">
    <property type="entry name" value="CHITINASE 2-LIKE"/>
    <property type="match status" value="1"/>
</dbReference>
<reference evidence="6 7" key="1">
    <citation type="submission" date="2023-12" db="EMBL/GenBank/DDBJ databases">
        <title>A high-quality genome assembly for Dillenia turbinata (Dilleniales).</title>
        <authorList>
            <person name="Chanderbali A."/>
        </authorList>
    </citation>
    <scope>NUCLEOTIDE SEQUENCE [LARGE SCALE GENOMIC DNA]</scope>
    <source>
        <strain evidence="6">LSX21</strain>
        <tissue evidence="6">Leaf</tissue>
    </source>
</reference>
<evidence type="ECO:0000313" key="7">
    <source>
        <dbReference type="Proteomes" id="UP001370490"/>
    </source>
</evidence>
<evidence type="ECO:0000256" key="4">
    <source>
        <dbReference type="RuleBase" id="RU004453"/>
    </source>
</evidence>
<dbReference type="PROSITE" id="PS01095">
    <property type="entry name" value="GH18_1"/>
    <property type="match status" value="1"/>
</dbReference>
<dbReference type="InterPro" id="IPR001223">
    <property type="entry name" value="Glyco_hydro18_cat"/>
</dbReference>
<dbReference type="Pfam" id="PF00704">
    <property type="entry name" value="Glyco_hydro_18"/>
    <property type="match status" value="1"/>
</dbReference>